<keyword evidence="2" id="KW-1185">Reference proteome</keyword>
<comment type="caution">
    <text evidence="1">The sequence shown here is derived from an EMBL/GenBank/DDBJ whole genome shotgun (WGS) entry which is preliminary data.</text>
</comment>
<proteinExistence type="predicted"/>
<dbReference type="PROSITE" id="PS51257">
    <property type="entry name" value="PROKAR_LIPOPROTEIN"/>
    <property type="match status" value="1"/>
</dbReference>
<gene>
    <name evidence="1" type="ORF">GCM10009104_24520</name>
</gene>
<organism evidence="1 2">
    <name type="scientific">Marinobacterium maritimum</name>
    <dbReference type="NCBI Taxonomy" id="500162"/>
    <lineage>
        <taxon>Bacteria</taxon>
        <taxon>Pseudomonadati</taxon>
        <taxon>Pseudomonadota</taxon>
        <taxon>Gammaproteobacteria</taxon>
        <taxon>Oceanospirillales</taxon>
        <taxon>Oceanospirillaceae</taxon>
        <taxon>Marinobacterium</taxon>
    </lineage>
</organism>
<evidence type="ECO:0000313" key="2">
    <source>
        <dbReference type="Proteomes" id="UP001499915"/>
    </source>
</evidence>
<dbReference type="RefSeq" id="WP_343806336.1">
    <property type="nucleotide sequence ID" value="NZ_BAAAET010000003.1"/>
</dbReference>
<reference evidence="2" key="1">
    <citation type="journal article" date="2019" name="Int. J. Syst. Evol. Microbiol.">
        <title>The Global Catalogue of Microorganisms (GCM) 10K type strain sequencing project: providing services to taxonomists for standard genome sequencing and annotation.</title>
        <authorList>
            <consortium name="The Broad Institute Genomics Platform"/>
            <consortium name="The Broad Institute Genome Sequencing Center for Infectious Disease"/>
            <person name="Wu L."/>
            <person name="Ma J."/>
        </authorList>
    </citation>
    <scope>NUCLEOTIDE SEQUENCE [LARGE SCALE GENOMIC DNA]</scope>
    <source>
        <strain evidence="2">JCM 15134</strain>
    </source>
</reference>
<sequence>MKALPISALLLTLGGCAVLDQPRFYTLDLNTTRLCRGETGICQNLELIGPSYNEPRIAQAYGIKVTPQGWSVEQLTGLMLAPPNNLYPVQQLDQGVYRLPANSATDTVFRYLKLEEDQIYGGGKQRNE</sequence>
<protein>
    <recommendedName>
        <fullName evidence="3">Lipoprotein</fullName>
    </recommendedName>
</protein>
<evidence type="ECO:0000313" key="1">
    <source>
        <dbReference type="EMBL" id="GAA0695793.1"/>
    </source>
</evidence>
<dbReference type="EMBL" id="BAAAET010000003">
    <property type="protein sequence ID" value="GAA0695793.1"/>
    <property type="molecule type" value="Genomic_DNA"/>
</dbReference>
<name>A0ABP3TEJ8_9GAMM</name>
<evidence type="ECO:0008006" key="3">
    <source>
        <dbReference type="Google" id="ProtNLM"/>
    </source>
</evidence>
<accession>A0ABP3TEJ8</accession>
<dbReference type="Proteomes" id="UP001499915">
    <property type="component" value="Unassembled WGS sequence"/>
</dbReference>